<dbReference type="AlphaFoldDB" id="A0A2T0U1K7"/>
<evidence type="ECO:0000313" key="2">
    <source>
        <dbReference type="Proteomes" id="UP000239210"/>
    </source>
</evidence>
<gene>
    <name evidence="1" type="ORF">LY71_101146</name>
</gene>
<name>A0A2T0U1K7_9ACTN</name>
<reference evidence="1 2" key="1">
    <citation type="submission" date="2018-03" db="EMBL/GenBank/DDBJ databases">
        <title>Genomic Encyclopedia of Archaeal and Bacterial Type Strains, Phase II (KMG-II): from individual species to whole genera.</title>
        <authorList>
            <person name="Goeker M."/>
        </authorList>
    </citation>
    <scope>NUCLEOTIDE SEQUENCE [LARGE SCALE GENOMIC DNA]</scope>
    <source>
        <strain evidence="1 2">DSM 45416</strain>
    </source>
</reference>
<keyword evidence="2" id="KW-1185">Reference proteome</keyword>
<dbReference type="RefSeq" id="WP_106275082.1">
    <property type="nucleotide sequence ID" value="NZ_PVTG01000001.1"/>
</dbReference>
<accession>A0A2T0U1K7</accession>
<evidence type="ECO:0000313" key="1">
    <source>
        <dbReference type="EMBL" id="PRY51775.1"/>
    </source>
</evidence>
<comment type="caution">
    <text evidence="1">The sequence shown here is derived from an EMBL/GenBank/DDBJ whole genome shotgun (WGS) entry which is preliminary data.</text>
</comment>
<protein>
    <submittedName>
        <fullName evidence="1">Uncharacterized protein</fullName>
    </submittedName>
</protein>
<dbReference type="EMBL" id="PVTG01000001">
    <property type="protein sequence ID" value="PRY51775.1"/>
    <property type="molecule type" value="Genomic_DNA"/>
</dbReference>
<sequence length="116" mass="12774">MGHRARLVDVDALPPGRVTVRVDLRGATTGPHRMLLHHPMAEVCTHFAGTAEELVLCTDADALARWHLRECSYAHLIRQQRIRIDGPPDPVRAFPGWICPSPHAVHRTPASAPSPS</sequence>
<dbReference type="Proteomes" id="UP000239210">
    <property type="component" value="Unassembled WGS sequence"/>
</dbReference>
<proteinExistence type="predicted"/>
<dbReference type="OrthoDB" id="9792527at2"/>
<organism evidence="1 2">
    <name type="scientific">Geodermatophilus tzadiensis</name>
    <dbReference type="NCBI Taxonomy" id="1137988"/>
    <lineage>
        <taxon>Bacteria</taxon>
        <taxon>Bacillati</taxon>
        <taxon>Actinomycetota</taxon>
        <taxon>Actinomycetes</taxon>
        <taxon>Geodermatophilales</taxon>
        <taxon>Geodermatophilaceae</taxon>
        <taxon>Geodermatophilus</taxon>
    </lineage>
</organism>